<sequence length="347" mass="38775">MPLRIVPPRKGKSPNYTIRGTYLGVRVDRTSGSPVLKTARQVKRRIETEIERGALVPRGGKTFAIAALSYIRAGGDHRFVDRLADHFGETPLAHIDQAAIDDAAHVLYPDASPATRNRQVYTPLSAILKHAGAGFELKRPKGSAGQSRLRWLWPEDADRIFDAASKVDAEFATFLHFLCYTGMRLSEALWLRCADMRLSEGFAYLPTSKTEDPRAIFLPPVLVAALANHPRGLDRKGETVFRFRKNGYLYGLMRAARMRASGVTPVPREPGEADPPYLYDWVTFHTFCHTYGTWMRRYGGLDTHGLVGTGRWKSEKSAARYAHVVVSEDARRAALLPTPKRGKSVED</sequence>
<keyword evidence="4" id="KW-1185">Reference proteome</keyword>
<protein>
    <submittedName>
        <fullName evidence="3">Tyrosine-type recombinase/integrase</fullName>
    </submittedName>
</protein>
<dbReference type="InterPro" id="IPR011010">
    <property type="entry name" value="DNA_brk_join_enz"/>
</dbReference>
<dbReference type="PROSITE" id="PS51898">
    <property type="entry name" value="TYR_RECOMBINASE"/>
    <property type="match status" value="1"/>
</dbReference>
<proteinExistence type="predicted"/>
<dbReference type="InterPro" id="IPR002104">
    <property type="entry name" value="Integrase_catalytic"/>
</dbReference>
<dbReference type="SUPFAM" id="SSF56349">
    <property type="entry name" value="DNA breaking-rejoining enzymes"/>
    <property type="match status" value="1"/>
</dbReference>
<dbReference type="GO" id="GO:0015074">
    <property type="term" value="P:DNA integration"/>
    <property type="evidence" value="ECO:0007669"/>
    <property type="project" value="InterPro"/>
</dbReference>
<dbReference type="InterPro" id="IPR013762">
    <property type="entry name" value="Integrase-like_cat_sf"/>
</dbReference>
<comment type="caution">
    <text evidence="3">The sequence shown here is derived from an EMBL/GenBank/DDBJ whole genome shotgun (WGS) entry which is preliminary data.</text>
</comment>
<gene>
    <name evidence="3" type="ORF">MUB46_02010</name>
</gene>
<dbReference type="Pfam" id="PF00589">
    <property type="entry name" value="Phage_integrase"/>
    <property type="match status" value="1"/>
</dbReference>
<keyword evidence="1" id="KW-0233">DNA recombination</keyword>
<dbReference type="GO" id="GO:0006310">
    <property type="term" value="P:DNA recombination"/>
    <property type="evidence" value="ECO:0007669"/>
    <property type="project" value="UniProtKB-KW"/>
</dbReference>
<dbReference type="Proteomes" id="UP001320898">
    <property type="component" value="Unassembled WGS sequence"/>
</dbReference>
<evidence type="ECO:0000313" key="4">
    <source>
        <dbReference type="Proteomes" id="UP001320898"/>
    </source>
</evidence>
<dbReference type="AlphaFoldDB" id="A0AAW5QWD1"/>
<evidence type="ECO:0000259" key="2">
    <source>
        <dbReference type="PROSITE" id="PS51898"/>
    </source>
</evidence>
<evidence type="ECO:0000256" key="1">
    <source>
        <dbReference type="ARBA" id="ARBA00023172"/>
    </source>
</evidence>
<organism evidence="3 4">
    <name type="scientific">Microbaculum marinisediminis</name>
    <dbReference type="NCBI Taxonomy" id="2931392"/>
    <lineage>
        <taxon>Bacteria</taxon>
        <taxon>Pseudomonadati</taxon>
        <taxon>Pseudomonadota</taxon>
        <taxon>Alphaproteobacteria</taxon>
        <taxon>Hyphomicrobiales</taxon>
        <taxon>Tepidamorphaceae</taxon>
        <taxon>Microbaculum</taxon>
    </lineage>
</organism>
<feature type="domain" description="Tyr recombinase" evidence="2">
    <location>
        <begin position="147"/>
        <end position="335"/>
    </location>
</feature>
<dbReference type="RefSeq" id="WP_261614189.1">
    <property type="nucleotide sequence ID" value="NZ_JALIDZ010000001.1"/>
</dbReference>
<dbReference type="GO" id="GO:0003677">
    <property type="term" value="F:DNA binding"/>
    <property type="evidence" value="ECO:0007669"/>
    <property type="project" value="InterPro"/>
</dbReference>
<evidence type="ECO:0000313" key="3">
    <source>
        <dbReference type="EMBL" id="MCT8970624.1"/>
    </source>
</evidence>
<dbReference type="Gene3D" id="1.10.443.10">
    <property type="entry name" value="Intergrase catalytic core"/>
    <property type="match status" value="1"/>
</dbReference>
<accession>A0AAW5QWD1</accession>
<dbReference type="EMBL" id="JALIDZ010000001">
    <property type="protein sequence ID" value="MCT8970624.1"/>
    <property type="molecule type" value="Genomic_DNA"/>
</dbReference>
<name>A0AAW5QWD1_9HYPH</name>
<reference evidence="3 4" key="1">
    <citation type="submission" date="2022-04" db="EMBL/GenBank/DDBJ databases">
        <authorList>
            <person name="Ye Y.-Q."/>
            <person name="Du Z.-J."/>
        </authorList>
    </citation>
    <scope>NUCLEOTIDE SEQUENCE [LARGE SCALE GENOMIC DNA]</scope>
    <source>
        <strain evidence="3 4">A6E488</strain>
    </source>
</reference>